<keyword evidence="1" id="KW-0812">Transmembrane</keyword>
<comment type="caution">
    <text evidence="2">The sequence shown here is derived from an EMBL/GenBank/DDBJ whole genome shotgun (WGS) entry which is preliminary data.</text>
</comment>
<evidence type="ECO:0000256" key="1">
    <source>
        <dbReference type="SAM" id="Phobius"/>
    </source>
</evidence>
<protein>
    <recommendedName>
        <fullName evidence="3">YcxB-like protein domain-containing protein</fullName>
    </recommendedName>
</protein>
<organism evidence="2">
    <name type="scientific">bioreactor metagenome</name>
    <dbReference type="NCBI Taxonomy" id="1076179"/>
    <lineage>
        <taxon>unclassified sequences</taxon>
        <taxon>metagenomes</taxon>
        <taxon>ecological metagenomes</taxon>
    </lineage>
</organism>
<dbReference type="EMBL" id="VSSQ01032363">
    <property type="protein sequence ID" value="MPM83603.1"/>
    <property type="molecule type" value="Genomic_DNA"/>
</dbReference>
<keyword evidence="1" id="KW-1133">Transmembrane helix</keyword>
<evidence type="ECO:0008006" key="3">
    <source>
        <dbReference type="Google" id="ProtNLM"/>
    </source>
</evidence>
<dbReference type="AlphaFoldDB" id="A0A645D3B9"/>
<reference evidence="2" key="1">
    <citation type="submission" date="2019-08" db="EMBL/GenBank/DDBJ databases">
        <authorList>
            <person name="Kucharzyk K."/>
            <person name="Murdoch R.W."/>
            <person name="Higgins S."/>
            <person name="Loffler F."/>
        </authorList>
    </citation>
    <scope>NUCLEOTIDE SEQUENCE</scope>
</reference>
<gene>
    <name evidence="2" type="ORF">SDC9_130672</name>
</gene>
<accession>A0A645D3B9</accession>
<name>A0A645D3B9_9ZZZZ</name>
<proteinExistence type="predicted"/>
<feature type="transmembrane region" description="Helical" evidence="1">
    <location>
        <begin position="50"/>
        <end position="69"/>
    </location>
</feature>
<sequence>MSINNVCIIRLKSFIFNNRTMMNGQIFGVLSVLVVLLVTFSYSYSYIGRYVTLFTLLIVAFLSSPRTIVMDENGMRYNLGWKENWSNIQSYEIEGLNILFATKNSKKRRISDIDKDALPEILDFLKNIARKHSIVEV</sequence>
<feature type="transmembrane region" description="Helical" evidence="1">
    <location>
        <begin position="21"/>
        <end position="44"/>
    </location>
</feature>
<evidence type="ECO:0000313" key="2">
    <source>
        <dbReference type="EMBL" id="MPM83603.1"/>
    </source>
</evidence>
<keyword evidence="1" id="KW-0472">Membrane</keyword>